<comment type="caution">
    <text evidence="1">The sequence shown here is derived from an EMBL/GenBank/DDBJ whole genome shotgun (WGS) entry which is preliminary data.</text>
</comment>
<proteinExistence type="predicted"/>
<name>X0SF90_9ZZZZ</name>
<dbReference type="SUPFAM" id="SSF160387">
    <property type="entry name" value="NosL/MerB-like"/>
    <property type="match status" value="1"/>
</dbReference>
<accession>X0SF90</accession>
<reference evidence="1" key="1">
    <citation type="journal article" date="2014" name="Front. Microbiol.">
        <title>High frequency of phylogenetically diverse reductive dehalogenase-homologous genes in deep subseafloor sedimentary metagenomes.</title>
        <authorList>
            <person name="Kawai M."/>
            <person name="Futagami T."/>
            <person name="Toyoda A."/>
            <person name="Takaki Y."/>
            <person name="Nishi S."/>
            <person name="Hori S."/>
            <person name="Arai W."/>
            <person name="Tsubouchi T."/>
            <person name="Morono Y."/>
            <person name="Uchiyama I."/>
            <person name="Ito T."/>
            <person name="Fujiyama A."/>
            <person name="Inagaki F."/>
            <person name="Takami H."/>
        </authorList>
    </citation>
    <scope>NUCLEOTIDE SEQUENCE</scope>
    <source>
        <strain evidence="1">Expedition CK06-06</strain>
    </source>
</reference>
<evidence type="ECO:0000313" key="1">
    <source>
        <dbReference type="EMBL" id="GAF79713.1"/>
    </source>
</evidence>
<dbReference type="AlphaFoldDB" id="X0SF90"/>
<sequence>PPGIFAFASKEAAETFTAEQGGRAGSLAEMLVWAVEDSQQGDSAD</sequence>
<dbReference type="Gene3D" id="3.30.70.2050">
    <property type="match status" value="1"/>
</dbReference>
<protein>
    <submittedName>
        <fullName evidence="1">Uncharacterized protein</fullName>
    </submittedName>
</protein>
<gene>
    <name evidence="1" type="ORF">S01H1_11481</name>
</gene>
<feature type="non-terminal residue" evidence="1">
    <location>
        <position position="1"/>
    </location>
</feature>
<organism evidence="1">
    <name type="scientific">marine sediment metagenome</name>
    <dbReference type="NCBI Taxonomy" id="412755"/>
    <lineage>
        <taxon>unclassified sequences</taxon>
        <taxon>metagenomes</taxon>
        <taxon>ecological metagenomes</taxon>
    </lineage>
</organism>
<dbReference type="EMBL" id="BARS01005856">
    <property type="protein sequence ID" value="GAF79713.1"/>
    <property type="molecule type" value="Genomic_DNA"/>
</dbReference>